<dbReference type="EMBL" id="JAFJZZ010000001">
    <property type="protein sequence ID" value="MBN7771774.1"/>
    <property type="molecule type" value="Genomic_DNA"/>
</dbReference>
<evidence type="ECO:0000256" key="1">
    <source>
        <dbReference type="ARBA" id="ARBA00022722"/>
    </source>
</evidence>
<feature type="domain" description="Exonuclease" evidence="4">
    <location>
        <begin position="2"/>
        <end position="188"/>
    </location>
</feature>
<dbReference type="InterPro" id="IPR036397">
    <property type="entry name" value="RNaseH_sf"/>
</dbReference>
<dbReference type="InterPro" id="IPR013520">
    <property type="entry name" value="Ribonucl_H"/>
</dbReference>
<dbReference type="Proteomes" id="UP000664545">
    <property type="component" value="Unassembled WGS sequence"/>
</dbReference>
<evidence type="ECO:0000313" key="6">
    <source>
        <dbReference type="Proteomes" id="UP000664545"/>
    </source>
</evidence>
<dbReference type="InterPro" id="IPR012337">
    <property type="entry name" value="RNaseH-like_sf"/>
</dbReference>
<evidence type="ECO:0000256" key="2">
    <source>
        <dbReference type="ARBA" id="ARBA00022801"/>
    </source>
</evidence>
<accession>A0A939D5Q6</accession>
<keyword evidence="2" id="KW-0378">Hydrolase</keyword>
<protein>
    <submittedName>
        <fullName evidence="5">Exonuclease domain-containing protein</fullName>
    </submittedName>
</protein>
<evidence type="ECO:0000256" key="3">
    <source>
        <dbReference type="ARBA" id="ARBA00022839"/>
    </source>
</evidence>
<dbReference type="InterPro" id="IPR051274">
    <property type="entry name" value="3-5_Exoribonuclease"/>
</dbReference>
<keyword evidence="6" id="KW-1185">Reference proteome</keyword>
<dbReference type="PANTHER" id="PTHR23044:SF61">
    <property type="entry name" value="3'-5' EXORIBONUCLEASE 1-RELATED"/>
    <property type="match status" value="1"/>
</dbReference>
<evidence type="ECO:0000259" key="4">
    <source>
        <dbReference type="SMART" id="SM00479"/>
    </source>
</evidence>
<comment type="caution">
    <text evidence="5">The sequence shown here is derived from an EMBL/GenBank/DDBJ whole genome shotgun (WGS) entry which is preliminary data.</text>
</comment>
<dbReference type="GO" id="GO:0000175">
    <property type="term" value="F:3'-5'-RNA exonuclease activity"/>
    <property type="evidence" value="ECO:0007669"/>
    <property type="project" value="InterPro"/>
</dbReference>
<dbReference type="CDD" id="cd06133">
    <property type="entry name" value="ERI-1_3'hExo_like"/>
    <property type="match status" value="1"/>
</dbReference>
<sequence length="247" mass="29024">MHYIVFDLEFNQDFSSSHSFSKEKKQCPFEIIQIGAVKLDQYFNTITTFNRYVKPTLYSVVKPYITDLTGITTEQLLSEKPFPQVFNDYVDFIGKEDSVLCVWGMADIKELFRNVEFHKLDKQCLSESFINLQPYVSAHFGFSKAKQVGLQSAVEALQISMPYPFHSALHDAYYTAEILKKIQNPEIQPKRYDPHYVAIRPVRPKKNIDFEKLLQQFEKMYDRELSKEEQDMIILAYKMGKTHQFLK</sequence>
<gene>
    <name evidence="5" type="ORF">JYB65_00160</name>
</gene>
<dbReference type="InterPro" id="IPR047201">
    <property type="entry name" value="ERI-1_3'hExo-like"/>
</dbReference>
<dbReference type="SUPFAM" id="SSF53098">
    <property type="entry name" value="Ribonuclease H-like"/>
    <property type="match status" value="1"/>
</dbReference>
<dbReference type="SMART" id="SM00479">
    <property type="entry name" value="EXOIII"/>
    <property type="match status" value="1"/>
</dbReference>
<dbReference type="RefSeq" id="WP_206580568.1">
    <property type="nucleotide sequence ID" value="NZ_JAFJZZ010000001.1"/>
</dbReference>
<proteinExistence type="predicted"/>
<dbReference type="PANTHER" id="PTHR23044">
    <property type="entry name" value="3'-5' EXONUCLEASE ERI1-RELATED"/>
    <property type="match status" value="1"/>
</dbReference>
<evidence type="ECO:0000313" key="5">
    <source>
        <dbReference type="EMBL" id="MBN7771774.1"/>
    </source>
</evidence>
<dbReference type="Pfam" id="PF00929">
    <property type="entry name" value="RNase_T"/>
    <property type="match status" value="1"/>
</dbReference>
<keyword evidence="1" id="KW-0540">Nuclease</keyword>
<dbReference type="GO" id="GO:0003676">
    <property type="term" value="F:nucleic acid binding"/>
    <property type="evidence" value="ECO:0007669"/>
    <property type="project" value="InterPro"/>
</dbReference>
<dbReference type="AlphaFoldDB" id="A0A939D5Q6"/>
<name>A0A939D5Q6_CLOAM</name>
<keyword evidence="3 5" id="KW-0269">Exonuclease</keyword>
<reference evidence="5" key="1">
    <citation type="submission" date="2021-02" db="EMBL/GenBank/DDBJ databases">
        <title>Abyssanaerobacter marinus gen.nov., sp., nov, anaerobic bacterium isolated from the Onnuri vent field of Indian Ocean and suggestion of Mogibacteriaceae fam. nov., and proposal of reclassification of ambiguous this family's genus member.</title>
        <authorList>
            <person name="Kim Y.J."/>
            <person name="Yang J.-A."/>
        </authorList>
    </citation>
    <scope>NUCLEOTIDE SEQUENCE</scope>
    <source>
        <strain evidence="5">DSM 2634</strain>
    </source>
</reference>
<dbReference type="Gene3D" id="3.30.420.10">
    <property type="entry name" value="Ribonuclease H-like superfamily/Ribonuclease H"/>
    <property type="match status" value="1"/>
</dbReference>
<organism evidence="5 6">
    <name type="scientific">Clostridium aminobutyricum</name>
    <dbReference type="NCBI Taxonomy" id="33953"/>
    <lineage>
        <taxon>Bacteria</taxon>
        <taxon>Bacillati</taxon>
        <taxon>Bacillota</taxon>
        <taxon>Clostridia</taxon>
        <taxon>Eubacteriales</taxon>
        <taxon>Clostridiaceae</taxon>
        <taxon>Clostridium</taxon>
    </lineage>
</organism>